<evidence type="ECO:0000313" key="2">
    <source>
        <dbReference type="Proteomes" id="UP000269945"/>
    </source>
</evidence>
<organism evidence="1 2">
    <name type="scientific">Gulo gulo</name>
    <name type="common">Wolverine</name>
    <name type="synonym">Gluton</name>
    <dbReference type="NCBI Taxonomy" id="48420"/>
    <lineage>
        <taxon>Eukaryota</taxon>
        <taxon>Metazoa</taxon>
        <taxon>Chordata</taxon>
        <taxon>Craniata</taxon>
        <taxon>Vertebrata</taxon>
        <taxon>Euteleostomi</taxon>
        <taxon>Mammalia</taxon>
        <taxon>Eutheria</taxon>
        <taxon>Laurasiatheria</taxon>
        <taxon>Carnivora</taxon>
        <taxon>Caniformia</taxon>
        <taxon>Musteloidea</taxon>
        <taxon>Mustelidae</taxon>
        <taxon>Guloninae</taxon>
        <taxon>Gulo</taxon>
    </lineage>
</organism>
<protein>
    <submittedName>
        <fullName evidence="1">Uncharacterized protein</fullName>
    </submittedName>
</protein>
<sequence>MRSQRVNNFLEMDIWEGGSVYRKASSNKCVNHNDSKRQEECMPSCPPGK</sequence>
<name>A0A9X9M416_GULGU</name>
<feature type="non-terminal residue" evidence="1">
    <location>
        <position position="1"/>
    </location>
</feature>
<reference evidence="1 2" key="1">
    <citation type="submission" date="2018-10" db="EMBL/GenBank/DDBJ databases">
        <authorList>
            <person name="Ekblom R."/>
            <person name="Jareborg N."/>
        </authorList>
    </citation>
    <scope>NUCLEOTIDE SEQUENCE [LARGE SCALE GENOMIC DNA]</scope>
    <source>
        <tissue evidence="1">Muscle</tissue>
    </source>
</reference>
<keyword evidence="2" id="KW-1185">Reference proteome</keyword>
<dbReference type="EMBL" id="CYRY02042030">
    <property type="protein sequence ID" value="VCX31658.1"/>
    <property type="molecule type" value="Genomic_DNA"/>
</dbReference>
<comment type="caution">
    <text evidence="1">The sequence shown here is derived from an EMBL/GenBank/DDBJ whole genome shotgun (WGS) entry which is preliminary data.</text>
</comment>
<proteinExistence type="predicted"/>
<accession>A0A9X9M416</accession>
<dbReference type="Proteomes" id="UP000269945">
    <property type="component" value="Unassembled WGS sequence"/>
</dbReference>
<evidence type="ECO:0000313" key="1">
    <source>
        <dbReference type="EMBL" id="VCX31658.1"/>
    </source>
</evidence>
<dbReference type="AlphaFoldDB" id="A0A9X9M416"/>
<gene>
    <name evidence="1" type="ORF">BN2614_LOCUS1</name>
</gene>